<keyword evidence="3" id="KW-1185">Reference proteome</keyword>
<organism evidence="2 3">
    <name type="scientific">Hathewaya proteolytica DSM 3090</name>
    <dbReference type="NCBI Taxonomy" id="1121331"/>
    <lineage>
        <taxon>Bacteria</taxon>
        <taxon>Bacillati</taxon>
        <taxon>Bacillota</taxon>
        <taxon>Clostridia</taxon>
        <taxon>Eubacteriales</taxon>
        <taxon>Clostridiaceae</taxon>
        <taxon>Hathewaya</taxon>
    </lineage>
</organism>
<proteinExistence type="predicted"/>
<dbReference type="RefSeq" id="WP_072904396.1">
    <property type="nucleotide sequence ID" value="NZ_FRAD01000026.1"/>
</dbReference>
<feature type="signal peptide" evidence="1">
    <location>
        <begin position="1"/>
        <end position="35"/>
    </location>
</feature>
<gene>
    <name evidence="2" type="ORF">SAMN02745248_02497</name>
</gene>
<accession>A0A1M6SA61</accession>
<evidence type="ECO:0000313" key="3">
    <source>
        <dbReference type="Proteomes" id="UP000183952"/>
    </source>
</evidence>
<feature type="chain" id="PRO_5012974677" evidence="1">
    <location>
        <begin position="36"/>
        <end position="79"/>
    </location>
</feature>
<protein>
    <submittedName>
        <fullName evidence="2">Uncharacterized protein</fullName>
    </submittedName>
</protein>
<dbReference type="EMBL" id="FRAD01000026">
    <property type="protein sequence ID" value="SHK41550.1"/>
    <property type="molecule type" value="Genomic_DNA"/>
</dbReference>
<evidence type="ECO:0000313" key="2">
    <source>
        <dbReference type="EMBL" id="SHK41550.1"/>
    </source>
</evidence>
<sequence>MKAKQKSRMNLRSSLSFCLLLIFLFQLSFTGVSYASDSTYEKIRVGYCDMPGFTEIDKNGDRWGYGYQYLLEYNFSRQR</sequence>
<name>A0A1M6SA61_9CLOT</name>
<dbReference type="AlphaFoldDB" id="A0A1M6SA61"/>
<dbReference type="Proteomes" id="UP000183952">
    <property type="component" value="Unassembled WGS sequence"/>
</dbReference>
<reference evidence="2 3" key="1">
    <citation type="submission" date="2016-11" db="EMBL/GenBank/DDBJ databases">
        <authorList>
            <person name="Jaros S."/>
            <person name="Januszkiewicz K."/>
            <person name="Wedrychowicz H."/>
        </authorList>
    </citation>
    <scope>NUCLEOTIDE SEQUENCE [LARGE SCALE GENOMIC DNA]</scope>
    <source>
        <strain evidence="2 3">DSM 3090</strain>
    </source>
</reference>
<evidence type="ECO:0000256" key="1">
    <source>
        <dbReference type="SAM" id="SignalP"/>
    </source>
</evidence>
<keyword evidence="1" id="KW-0732">Signal</keyword>